<name>A0A212JWZ7_9FIRM</name>
<dbReference type="GO" id="GO:0003700">
    <property type="term" value="F:DNA-binding transcription factor activity"/>
    <property type="evidence" value="ECO:0007669"/>
    <property type="project" value="InterPro"/>
</dbReference>
<keyword evidence="1" id="KW-0805">Transcription regulation</keyword>
<gene>
    <name evidence="4" type="ORF">KL86CLO1_11841</name>
</gene>
<dbReference type="InterPro" id="IPR013196">
    <property type="entry name" value="HTH_11"/>
</dbReference>
<dbReference type="PROSITE" id="PS51000">
    <property type="entry name" value="HTH_DEOR_2"/>
    <property type="match status" value="1"/>
</dbReference>
<dbReference type="InterPro" id="IPR051534">
    <property type="entry name" value="CBASS_pafABC_assoc_protein"/>
</dbReference>
<dbReference type="SUPFAM" id="SSF46785">
    <property type="entry name" value="Winged helix' DNA-binding domain"/>
    <property type="match status" value="1"/>
</dbReference>
<dbReference type="InterPro" id="IPR025868">
    <property type="entry name" value="Zn_ribbon_dom_put"/>
</dbReference>
<dbReference type="PANTHER" id="PTHR34580:SF1">
    <property type="entry name" value="PROTEIN PAFC"/>
    <property type="match status" value="1"/>
</dbReference>
<evidence type="ECO:0000256" key="2">
    <source>
        <dbReference type="ARBA" id="ARBA00023163"/>
    </source>
</evidence>
<evidence type="ECO:0000313" key="4">
    <source>
        <dbReference type="EMBL" id="SBW03923.1"/>
    </source>
</evidence>
<protein>
    <recommendedName>
        <fullName evidence="3">HTH deoR-type domain-containing protein</fullName>
    </recommendedName>
</protein>
<dbReference type="Pfam" id="PF25583">
    <property type="entry name" value="WCX"/>
    <property type="match status" value="1"/>
</dbReference>
<dbReference type="Pfam" id="PF12674">
    <property type="entry name" value="Zn_ribbon_2"/>
    <property type="match status" value="1"/>
</dbReference>
<evidence type="ECO:0000256" key="1">
    <source>
        <dbReference type="ARBA" id="ARBA00023015"/>
    </source>
</evidence>
<dbReference type="InterPro" id="IPR036388">
    <property type="entry name" value="WH-like_DNA-bd_sf"/>
</dbReference>
<evidence type="ECO:0000259" key="3">
    <source>
        <dbReference type="PROSITE" id="PS51000"/>
    </source>
</evidence>
<dbReference type="Gene3D" id="1.10.10.10">
    <property type="entry name" value="Winged helix-like DNA-binding domain superfamily/Winged helix DNA-binding domain"/>
    <property type="match status" value="1"/>
</dbReference>
<reference evidence="4" key="1">
    <citation type="submission" date="2016-04" db="EMBL/GenBank/DDBJ databases">
        <authorList>
            <person name="Evans L.H."/>
            <person name="Alamgir A."/>
            <person name="Owens N."/>
            <person name="Weber N.D."/>
            <person name="Virtaneva K."/>
            <person name="Barbian K."/>
            <person name="Babar A."/>
            <person name="Rosenke K."/>
        </authorList>
    </citation>
    <scope>NUCLEOTIDE SEQUENCE</scope>
    <source>
        <strain evidence="4">86</strain>
    </source>
</reference>
<accession>A0A212JWZ7</accession>
<dbReference type="EMBL" id="FLUN01000001">
    <property type="protein sequence ID" value="SBW03923.1"/>
    <property type="molecule type" value="Genomic_DNA"/>
</dbReference>
<dbReference type="InterPro" id="IPR036390">
    <property type="entry name" value="WH_DNA-bd_sf"/>
</dbReference>
<dbReference type="InterPro" id="IPR001034">
    <property type="entry name" value="DeoR_HTH"/>
</dbReference>
<proteinExistence type="predicted"/>
<dbReference type="InterPro" id="IPR057727">
    <property type="entry name" value="WCX_dom"/>
</dbReference>
<keyword evidence="2" id="KW-0804">Transcription</keyword>
<dbReference type="Pfam" id="PF13280">
    <property type="entry name" value="WYL"/>
    <property type="match status" value="1"/>
</dbReference>
<feature type="domain" description="HTH deoR-type" evidence="3">
    <location>
        <begin position="2"/>
        <end position="60"/>
    </location>
</feature>
<sequence>MSANRLFEIVYLLLEKKRLTAGELAARFEVSVRTIYRDVDALSSAGVPIYAAQGKGGGVALMDHYVLDRAAFTEEEQRALLTALQSLPVSARLGAEETLSKLSGLFRRQETDWLQVDLTRWGGGAADSRKFELLKSAILGRRVINFRYVSSYGQTTDRRAYPARLVFKGQGWYLQAYCPEKGGYRTFKVSRILNLELQDECYDLEPAPPPIEMDGPPEGLCKSVRLRFSPFMAYRVYDEFDEDCITLKEDGALLVQVTFPDDGWLYGYLLSFGAGVEVLEPPRVKERLSLLAKEIWQLNCKPDIGCQVCGSMMEPSTQKEAFHMEPINQSYCQSCGMPISDPAILGTEADGAPSQHYCKYCYENGAFTAPMSMEDMIAFCAPLMAQNNPGMTEEQAKAQMRGFFPMLLRWRKD</sequence>
<dbReference type="PROSITE" id="PS52050">
    <property type="entry name" value="WYL"/>
    <property type="match status" value="1"/>
</dbReference>
<dbReference type="AlphaFoldDB" id="A0A212JWZ7"/>
<organism evidence="4">
    <name type="scientific">uncultured Eubacteriales bacterium</name>
    <dbReference type="NCBI Taxonomy" id="172733"/>
    <lineage>
        <taxon>Bacteria</taxon>
        <taxon>Bacillati</taxon>
        <taxon>Bacillota</taxon>
        <taxon>Clostridia</taxon>
        <taxon>Eubacteriales</taxon>
        <taxon>environmental samples</taxon>
    </lineage>
</organism>
<dbReference type="PANTHER" id="PTHR34580">
    <property type="match status" value="1"/>
</dbReference>
<dbReference type="Pfam" id="PF08279">
    <property type="entry name" value="HTH_11"/>
    <property type="match status" value="1"/>
</dbReference>
<dbReference type="InterPro" id="IPR026881">
    <property type="entry name" value="WYL_dom"/>
</dbReference>